<feature type="region of interest" description="Disordered" evidence="3">
    <location>
        <begin position="136"/>
        <end position="158"/>
    </location>
</feature>
<keyword evidence="1 4" id="KW-0732">Signal</keyword>
<evidence type="ECO:0000256" key="3">
    <source>
        <dbReference type="SAM" id="MobiDB-lite"/>
    </source>
</evidence>
<keyword evidence="7" id="KW-1185">Reference proteome</keyword>
<dbReference type="InterPro" id="IPR013106">
    <property type="entry name" value="Ig_V-set"/>
</dbReference>
<dbReference type="PROSITE" id="PS50835">
    <property type="entry name" value="IG_LIKE"/>
    <property type="match status" value="1"/>
</dbReference>
<dbReference type="SUPFAM" id="SSF48726">
    <property type="entry name" value="Immunoglobulin"/>
    <property type="match status" value="1"/>
</dbReference>
<feature type="signal peptide" evidence="4">
    <location>
        <begin position="1"/>
        <end position="33"/>
    </location>
</feature>
<evidence type="ECO:0000256" key="2">
    <source>
        <dbReference type="ARBA" id="ARBA00022859"/>
    </source>
</evidence>
<evidence type="ECO:0000313" key="7">
    <source>
        <dbReference type="Proteomes" id="UP000472268"/>
    </source>
</evidence>
<dbReference type="InterPro" id="IPR050413">
    <property type="entry name" value="TCR_beta_variable"/>
</dbReference>
<reference evidence="6 7" key="1">
    <citation type="submission" date="2019-05" db="EMBL/GenBank/DDBJ databases">
        <title>A Chromosome-scale Meerkat (S. suricatta) Genome Assembly.</title>
        <authorList>
            <person name="Dudchenko O."/>
            <person name="Lieberman Aiden E."/>
            <person name="Tung J."/>
            <person name="Barreiro L.B."/>
            <person name="Clutton-Brock T.H."/>
        </authorList>
    </citation>
    <scope>NUCLEOTIDE SEQUENCE [LARGE SCALE GENOMIC DNA]</scope>
</reference>
<reference evidence="6" key="2">
    <citation type="submission" date="2025-08" db="UniProtKB">
        <authorList>
            <consortium name="Ensembl"/>
        </authorList>
    </citation>
    <scope>IDENTIFICATION</scope>
</reference>
<dbReference type="InterPro" id="IPR036179">
    <property type="entry name" value="Ig-like_dom_sf"/>
</dbReference>
<dbReference type="GO" id="GO:0002376">
    <property type="term" value="P:immune system process"/>
    <property type="evidence" value="ECO:0007669"/>
    <property type="project" value="UniProtKB-KW"/>
</dbReference>
<dbReference type="Ensembl" id="ENSSSUT00005003136.1">
    <property type="protein sequence ID" value="ENSSSUP00005002686.1"/>
    <property type="gene ID" value="ENSSSUG00005001831.1"/>
</dbReference>
<reference evidence="6" key="3">
    <citation type="submission" date="2025-09" db="UniProtKB">
        <authorList>
            <consortium name="Ensembl"/>
        </authorList>
    </citation>
    <scope>IDENTIFICATION</scope>
</reference>
<feature type="domain" description="Ig-like" evidence="5">
    <location>
        <begin position="30"/>
        <end position="136"/>
    </location>
</feature>
<evidence type="ECO:0000259" key="5">
    <source>
        <dbReference type="PROSITE" id="PS50835"/>
    </source>
</evidence>
<evidence type="ECO:0000313" key="6">
    <source>
        <dbReference type="Ensembl" id="ENSSSUP00005002686.1"/>
    </source>
</evidence>
<dbReference type="Pfam" id="PF07686">
    <property type="entry name" value="V-set"/>
    <property type="match status" value="1"/>
</dbReference>
<evidence type="ECO:0000256" key="1">
    <source>
        <dbReference type="ARBA" id="ARBA00022729"/>
    </source>
</evidence>
<name>A0A673T1A2_SURSU</name>
<protein>
    <recommendedName>
        <fullName evidence="5">Ig-like domain-containing protein</fullName>
    </recommendedName>
</protein>
<dbReference type="OMA" id="PRYYITQ"/>
<dbReference type="Proteomes" id="UP000472268">
    <property type="component" value="Chromosome 2"/>
</dbReference>
<proteinExistence type="predicted"/>
<dbReference type="PANTHER" id="PTHR23268:SF42">
    <property type="entry name" value="T CELL RECEPTOR BETA VARIABLE 10-1-RELATED"/>
    <property type="match status" value="1"/>
</dbReference>
<dbReference type="PANTHER" id="PTHR23268">
    <property type="entry name" value="T-CELL RECEPTOR BETA CHAIN"/>
    <property type="match status" value="1"/>
</dbReference>
<dbReference type="InterPro" id="IPR007110">
    <property type="entry name" value="Ig-like_dom"/>
</dbReference>
<evidence type="ECO:0000256" key="4">
    <source>
        <dbReference type="SAM" id="SignalP"/>
    </source>
</evidence>
<dbReference type="GO" id="GO:0005886">
    <property type="term" value="C:plasma membrane"/>
    <property type="evidence" value="ECO:0007669"/>
    <property type="project" value="TreeGrafter"/>
</dbReference>
<dbReference type="GO" id="GO:0007166">
    <property type="term" value="P:cell surface receptor signaling pathway"/>
    <property type="evidence" value="ECO:0007669"/>
    <property type="project" value="TreeGrafter"/>
</dbReference>
<dbReference type="AlphaFoldDB" id="A0A673T1A2"/>
<sequence length="158" mass="17262">MRAFCCPSHSAPAMSLSLFCVILCFLGAGPVDAAITQTPRHHIIQTGTKMVLECSQDMNHFAMYWYRQDPGQGLGLIHYSSGTGSTAEGDVTEGYSVSRDKKEHFPLTLESAGTNQTSLYLCASRESTALHRQLLSAQKAPPQARRKFLPEASPQEGE</sequence>
<dbReference type="Gene3D" id="2.60.40.10">
    <property type="entry name" value="Immunoglobulins"/>
    <property type="match status" value="1"/>
</dbReference>
<dbReference type="InterPro" id="IPR013783">
    <property type="entry name" value="Ig-like_fold"/>
</dbReference>
<keyword evidence="2" id="KW-0391">Immunity</keyword>
<accession>A0A673T1A2</accession>
<feature type="chain" id="PRO_5025651527" description="Ig-like domain-containing protein" evidence="4">
    <location>
        <begin position="34"/>
        <end position="158"/>
    </location>
</feature>
<organism evidence="6 7">
    <name type="scientific">Suricata suricatta</name>
    <name type="common">Meerkat</name>
    <dbReference type="NCBI Taxonomy" id="37032"/>
    <lineage>
        <taxon>Eukaryota</taxon>
        <taxon>Metazoa</taxon>
        <taxon>Chordata</taxon>
        <taxon>Craniata</taxon>
        <taxon>Vertebrata</taxon>
        <taxon>Euteleostomi</taxon>
        <taxon>Mammalia</taxon>
        <taxon>Eutheria</taxon>
        <taxon>Laurasiatheria</taxon>
        <taxon>Carnivora</taxon>
        <taxon>Feliformia</taxon>
        <taxon>Herpestidae</taxon>
        <taxon>Suricata</taxon>
    </lineage>
</organism>